<dbReference type="EC" id="2.7.7.7" evidence="1"/>
<feature type="domain" description="Polymerase/histidinol phosphatase N-terminal" evidence="7">
    <location>
        <begin position="6"/>
        <end position="73"/>
    </location>
</feature>
<dbReference type="SUPFAM" id="SSF89550">
    <property type="entry name" value="PHP domain-like"/>
    <property type="match status" value="1"/>
</dbReference>
<dbReference type="InterPro" id="IPR003141">
    <property type="entry name" value="Pol/His_phosphatase_N"/>
</dbReference>
<evidence type="ECO:0000256" key="4">
    <source>
        <dbReference type="ARBA" id="ARBA00022705"/>
    </source>
</evidence>
<accession>A0A381RXJ9</accession>
<comment type="catalytic activity">
    <reaction evidence="6">
        <text>DNA(n) + a 2'-deoxyribonucleoside 5'-triphosphate = DNA(n+1) + diphosphate</text>
        <dbReference type="Rhea" id="RHEA:22508"/>
        <dbReference type="Rhea" id="RHEA-COMP:17339"/>
        <dbReference type="Rhea" id="RHEA-COMP:17340"/>
        <dbReference type="ChEBI" id="CHEBI:33019"/>
        <dbReference type="ChEBI" id="CHEBI:61560"/>
        <dbReference type="ChEBI" id="CHEBI:173112"/>
        <dbReference type="EC" id="2.7.7.7"/>
    </reaction>
</comment>
<evidence type="ECO:0000313" key="8">
    <source>
        <dbReference type="EMBL" id="SUZ93653.1"/>
    </source>
</evidence>
<dbReference type="Pfam" id="PF17657">
    <property type="entry name" value="DNA_pol3_finger"/>
    <property type="match status" value="1"/>
</dbReference>
<proteinExistence type="predicted"/>
<evidence type="ECO:0000256" key="3">
    <source>
        <dbReference type="ARBA" id="ARBA00022695"/>
    </source>
</evidence>
<dbReference type="Pfam" id="PF14579">
    <property type="entry name" value="HHH_6"/>
    <property type="match status" value="1"/>
</dbReference>
<dbReference type="InterPro" id="IPR004805">
    <property type="entry name" value="DnaE2/DnaE/PolC"/>
</dbReference>
<keyword evidence="4" id="KW-0235">DNA replication</keyword>
<keyword evidence="2" id="KW-0808">Transferase</keyword>
<dbReference type="InterPro" id="IPR041931">
    <property type="entry name" value="DNA_pol3_alpha_thumb_dom"/>
</dbReference>
<dbReference type="InterPro" id="IPR029460">
    <property type="entry name" value="DNAPol_HHH"/>
</dbReference>
<dbReference type="GO" id="GO:0006260">
    <property type="term" value="P:DNA replication"/>
    <property type="evidence" value="ECO:0007669"/>
    <property type="project" value="UniProtKB-KW"/>
</dbReference>
<dbReference type="SMART" id="SM00481">
    <property type="entry name" value="POLIIIAc"/>
    <property type="match status" value="1"/>
</dbReference>
<keyword evidence="5" id="KW-0239">DNA-directed DNA polymerase</keyword>
<evidence type="ECO:0000259" key="7">
    <source>
        <dbReference type="SMART" id="SM00481"/>
    </source>
</evidence>
<dbReference type="NCBIfam" id="TIGR00594">
    <property type="entry name" value="polc"/>
    <property type="match status" value="1"/>
</dbReference>
<reference evidence="8" key="1">
    <citation type="submission" date="2018-05" db="EMBL/GenBank/DDBJ databases">
        <authorList>
            <person name="Lanie J.A."/>
            <person name="Ng W.-L."/>
            <person name="Kazmierczak K.M."/>
            <person name="Andrzejewski T.M."/>
            <person name="Davidsen T.M."/>
            <person name="Wayne K.J."/>
            <person name="Tettelin H."/>
            <person name="Glass J.I."/>
            <person name="Rusch D."/>
            <person name="Podicherti R."/>
            <person name="Tsui H.-C.T."/>
            <person name="Winkler M.E."/>
        </authorList>
    </citation>
    <scope>NUCLEOTIDE SEQUENCE</scope>
</reference>
<dbReference type="EMBL" id="UINC01002164">
    <property type="protein sequence ID" value="SUZ93653.1"/>
    <property type="molecule type" value="Genomic_DNA"/>
</dbReference>
<dbReference type="Gene3D" id="1.10.10.1600">
    <property type="entry name" value="Bacterial DNA polymerase III alpha subunit, thumb domain"/>
    <property type="match status" value="1"/>
</dbReference>
<dbReference type="NCBIfam" id="NF005298">
    <property type="entry name" value="PRK06826.1"/>
    <property type="match status" value="1"/>
</dbReference>
<dbReference type="GO" id="GO:0003887">
    <property type="term" value="F:DNA-directed DNA polymerase activity"/>
    <property type="evidence" value="ECO:0007669"/>
    <property type="project" value="UniProtKB-KW"/>
</dbReference>
<dbReference type="Pfam" id="PF02811">
    <property type="entry name" value="PHP"/>
    <property type="match status" value="1"/>
</dbReference>
<organism evidence="8">
    <name type="scientific">marine metagenome</name>
    <dbReference type="NCBI Taxonomy" id="408172"/>
    <lineage>
        <taxon>unclassified sequences</taxon>
        <taxon>metagenomes</taxon>
        <taxon>ecological metagenomes</taxon>
    </lineage>
</organism>
<dbReference type="InterPro" id="IPR011708">
    <property type="entry name" value="DNA_pol3_alpha_NTPase_dom"/>
</dbReference>
<dbReference type="AlphaFoldDB" id="A0A381RXJ9"/>
<dbReference type="Pfam" id="PF07733">
    <property type="entry name" value="DNA_pol3_alpha"/>
    <property type="match status" value="1"/>
</dbReference>
<dbReference type="PANTHER" id="PTHR32294:SF0">
    <property type="entry name" value="DNA POLYMERASE III SUBUNIT ALPHA"/>
    <property type="match status" value="1"/>
</dbReference>
<dbReference type="PANTHER" id="PTHR32294">
    <property type="entry name" value="DNA POLYMERASE III SUBUNIT ALPHA"/>
    <property type="match status" value="1"/>
</dbReference>
<dbReference type="Gene3D" id="3.20.20.140">
    <property type="entry name" value="Metal-dependent hydrolases"/>
    <property type="match status" value="1"/>
</dbReference>
<keyword evidence="3" id="KW-0548">Nucleotidyltransferase</keyword>
<evidence type="ECO:0000256" key="5">
    <source>
        <dbReference type="ARBA" id="ARBA00022932"/>
    </source>
</evidence>
<dbReference type="NCBIfam" id="NF004226">
    <property type="entry name" value="PRK05673.1"/>
    <property type="match status" value="1"/>
</dbReference>
<dbReference type="Gene3D" id="1.10.150.870">
    <property type="match status" value="1"/>
</dbReference>
<protein>
    <recommendedName>
        <fullName evidence="1">DNA-directed DNA polymerase</fullName>
        <ecNumber evidence="1">2.7.7.7</ecNumber>
    </recommendedName>
</protein>
<evidence type="ECO:0000256" key="1">
    <source>
        <dbReference type="ARBA" id="ARBA00012417"/>
    </source>
</evidence>
<dbReference type="GO" id="GO:0008408">
    <property type="term" value="F:3'-5' exonuclease activity"/>
    <property type="evidence" value="ECO:0007669"/>
    <property type="project" value="InterPro"/>
</dbReference>
<dbReference type="InterPro" id="IPR004013">
    <property type="entry name" value="PHP_dom"/>
</dbReference>
<dbReference type="InterPro" id="IPR040982">
    <property type="entry name" value="DNA_pol3_finger"/>
</dbReference>
<name>A0A381RXJ9_9ZZZZ</name>
<dbReference type="CDD" id="cd12113">
    <property type="entry name" value="PHP_PolIIIA_DnaE3"/>
    <property type="match status" value="1"/>
</dbReference>
<evidence type="ECO:0000256" key="2">
    <source>
        <dbReference type="ARBA" id="ARBA00022679"/>
    </source>
</evidence>
<dbReference type="InterPro" id="IPR016195">
    <property type="entry name" value="Pol/histidinol_Pase-like"/>
</dbReference>
<dbReference type="CDD" id="cd04485">
    <property type="entry name" value="DnaE_OBF"/>
    <property type="match status" value="1"/>
</dbReference>
<evidence type="ECO:0000256" key="6">
    <source>
        <dbReference type="ARBA" id="ARBA00049244"/>
    </source>
</evidence>
<sequence length="1145" mass="129092">MASEFVHLHNHTDYSLLDGAQKVPTLLDTVTDLGMDAVGVTEHGNMFSAVAFYKAAKKAGVNPIIGCEAYVAQGDRFDKTPKRDGGWGNNHLVLLAQNYTGYKNLMKLTTAGYLEGFYYRPRVDKNLLREYSEGIICLSACLKGEIQEYAVKDDLDGAKRTALEYAEIFPGRFYLELQNHSIPEEEVSRTVVSNLAQELSIPLVATNDCHYALKEHWEAHDIMFCLGTGKERNDPNRLRYATPEFFFKSQDEMWKLFKDYPGALENTRLIADSCDLELPLGEYLLPTFPIPEDAGATTPDDFLSLSCQQGLKNLYPSVTPELKSRLDYELDVIQKMDFAGYFLIVMDFVKYAKDNNIPVGPGRGSVAGSLVAYCLGITTIDPIKYNLLFERFLNPERISMPDIDIDFCYERRSHVIDYIKERYGEDSVTQIITFGKLKARQVVRDVGRVLGMNLGEVDKIAKSIPAGPGISLSSALEISSDLQEHAKKDDQHKDLINYSKTLEGMNRHVSTHAAGVVIAPGDLTDYIPLYKSSQGDITSQYDMKDLEDLGLLKIDFLGLRNLTVIDQTIALLKEKGIKLNIEKLPLDDEAVYKLFSKGKTVGVFQFESAGMREYLKKLKPTSIQDLIAMNALYRPGPMENIGEFIKRKHGKKKIKYIHPDLESILKETYGIIVYQEQVMQIANSIAGFSLAQADLMRRAMGKKQKKLMESQKEDFIKGAIDQGTDKKKAKEIYDLIEKFAQYGFNKSHSTAYAYIAYQTAYLKAHHSAEFMAANLTSEMTNTTRVVTLLNECQKLKITIHPPDVNESDINFKALDEKTISFGLNAIKNVGSKALKNILSAKNEQEQFTTLYDFCEHLDLRLVNKKVLESLVASGAMDSLEGNRAQQYVAVESALKFAQQMQANADDNQFSIFGGETSESQIIAKPTLPDVSDWSETEKLKREKELMGFYLTGHPLLEYSDILENYSNYDFSDASDETEIEQIRVGGIIRDIRHHFDKKNRQMAFFNLECLGGSVDVLVFHETFTNYRQFISDDGLIFIKGRPTSRLSDDTPKMIAESIESLDEVQGRNPSTVNIVVEVDKMKEEDVNALYRLTKGHAGNSPIFFHLYEDEGNGKKFYAKTVKVTPDEAFIGKLKGLYGDENVWVE</sequence>
<gene>
    <name evidence="8" type="ORF">METZ01_LOCUS46507</name>
</gene>